<dbReference type="PANTHER" id="PTHR42850">
    <property type="entry name" value="METALLOPHOSPHOESTERASE"/>
    <property type="match status" value="1"/>
</dbReference>
<evidence type="ECO:0000256" key="1">
    <source>
        <dbReference type="ARBA" id="ARBA00008950"/>
    </source>
</evidence>
<dbReference type="InterPro" id="IPR011152">
    <property type="entry name" value="Pesterase_MJ0912"/>
</dbReference>
<proteinExistence type="inferred from homology"/>
<dbReference type="KEGG" id="ttr:Tter_0808"/>
<dbReference type="eggNOG" id="COG0639">
    <property type="taxonomic scope" value="Bacteria"/>
</dbReference>
<comment type="similarity">
    <text evidence="1">Belongs to the metallophosphoesterase superfamily. YfcE family.</text>
</comment>
<evidence type="ECO:0000313" key="4">
    <source>
        <dbReference type="Proteomes" id="UP000000323"/>
    </source>
</evidence>
<dbReference type="EMBL" id="CP001825">
    <property type="protein sequence ID" value="ACZ41725.1"/>
    <property type="molecule type" value="Genomic_DNA"/>
</dbReference>
<dbReference type="AlphaFoldDB" id="D1CFL9"/>
<evidence type="ECO:0000313" key="3">
    <source>
        <dbReference type="EMBL" id="ACZ41725.1"/>
    </source>
</evidence>
<sequence length="241" mass="27668">MRFGIISDIHANLVALQAVLEDMGDVDQYWCLGDVVGYGPQPNECIDLLRELDHVVVMGNHDAAAAGVISMREFNSDARRSIQWTIRQLRDDNMKYLKEMPEHLEHEHVYLVHGSPSDPIWEYILTPEQAQEAFNFTKQQIIFVGHSHIQMVFAHRKEGEPIAGRPEDDYALRIGSNRMLINPGSVGQPRDGDPRAAYAILDVDRELIEFHRVQYDIEKTQQMMRAIGSSEWLIQRLSYGR</sequence>
<dbReference type="Gene3D" id="3.60.21.10">
    <property type="match status" value="1"/>
</dbReference>
<dbReference type="SUPFAM" id="SSF56300">
    <property type="entry name" value="Metallo-dependent phosphatases"/>
    <property type="match status" value="1"/>
</dbReference>
<dbReference type="PIRSF" id="PIRSF000883">
    <property type="entry name" value="Pesterase_MJ0912"/>
    <property type="match status" value="1"/>
</dbReference>
<dbReference type="GO" id="GO:0005737">
    <property type="term" value="C:cytoplasm"/>
    <property type="evidence" value="ECO:0007669"/>
    <property type="project" value="TreeGrafter"/>
</dbReference>
<dbReference type="RefSeq" id="WP_012874760.1">
    <property type="nucleotide sequence ID" value="NC_013525.1"/>
</dbReference>
<name>D1CFL9_THET1</name>
<evidence type="ECO:0000259" key="2">
    <source>
        <dbReference type="Pfam" id="PF12850"/>
    </source>
</evidence>
<dbReference type="HOGENOM" id="CLU_074761_0_1_0"/>
<dbReference type="GO" id="GO:0016791">
    <property type="term" value="F:phosphatase activity"/>
    <property type="evidence" value="ECO:0007669"/>
    <property type="project" value="TreeGrafter"/>
</dbReference>
<dbReference type="Pfam" id="PF12850">
    <property type="entry name" value="Metallophos_2"/>
    <property type="match status" value="1"/>
</dbReference>
<reference evidence="4" key="1">
    <citation type="journal article" date="2010" name="Stand. Genomic Sci.">
        <title>Complete genome sequence of 'Thermobaculum terrenum' type strain (YNP1).</title>
        <authorList>
            <person name="Kiss H."/>
            <person name="Cleland D."/>
            <person name="Lapidus A."/>
            <person name="Lucas S."/>
            <person name="Glavina Del Rio T."/>
            <person name="Nolan M."/>
            <person name="Tice H."/>
            <person name="Han C."/>
            <person name="Goodwin L."/>
            <person name="Pitluck S."/>
            <person name="Liolios K."/>
            <person name="Ivanova N."/>
            <person name="Mavromatis K."/>
            <person name="Ovchinnikova G."/>
            <person name="Pati A."/>
            <person name="Chen A."/>
            <person name="Palaniappan K."/>
            <person name="Land M."/>
            <person name="Hauser L."/>
            <person name="Chang Y."/>
            <person name="Jeffries C."/>
            <person name="Lu M."/>
            <person name="Brettin T."/>
            <person name="Detter J."/>
            <person name="Goker M."/>
            <person name="Tindall B."/>
            <person name="Beck B."/>
            <person name="McDermott T."/>
            <person name="Woyke T."/>
            <person name="Bristow J."/>
            <person name="Eisen J."/>
            <person name="Markowitz V."/>
            <person name="Hugenholtz P."/>
            <person name="Kyrpides N."/>
            <person name="Klenk H."/>
            <person name="Cheng J."/>
        </authorList>
    </citation>
    <scope>NUCLEOTIDE SEQUENCE [LARGE SCALE GENOMIC DNA]</scope>
    <source>
        <strain evidence="4">ATCC BAA-798 / YNP1</strain>
    </source>
</reference>
<organism evidence="3 4">
    <name type="scientific">Thermobaculum terrenum (strain ATCC BAA-798 / CCMEE 7001 / YNP1)</name>
    <dbReference type="NCBI Taxonomy" id="525904"/>
    <lineage>
        <taxon>Bacteria</taxon>
        <taxon>Bacillati</taxon>
        <taxon>Chloroflexota</taxon>
        <taxon>Chloroflexia</taxon>
        <taxon>Candidatus Thermobaculales</taxon>
        <taxon>Candidatus Thermobaculaceae</taxon>
        <taxon>Thermobaculum</taxon>
    </lineage>
</organism>
<dbReference type="InterPro" id="IPR029052">
    <property type="entry name" value="Metallo-depent_PP-like"/>
</dbReference>
<dbReference type="InterPro" id="IPR050126">
    <property type="entry name" value="Ap4A_hydrolase"/>
</dbReference>
<dbReference type="InterPro" id="IPR024654">
    <property type="entry name" value="Calcineurin-like_PHP_lpxH"/>
</dbReference>
<keyword evidence="4" id="KW-1185">Reference proteome</keyword>
<accession>D1CFL9</accession>
<dbReference type="STRING" id="525904.Tter_0808"/>
<protein>
    <submittedName>
        <fullName evidence="3">Metallophosphoesterase</fullName>
    </submittedName>
</protein>
<feature type="domain" description="Calcineurin-like phosphoesterase" evidence="2">
    <location>
        <begin position="1"/>
        <end position="205"/>
    </location>
</feature>
<dbReference type="Proteomes" id="UP000000323">
    <property type="component" value="Chromosome 1"/>
</dbReference>
<dbReference type="PANTHER" id="PTHR42850:SF2">
    <property type="entry name" value="BLL5683 PROTEIN"/>
    <property type="match status" value="1"/>
</dbReference>
<gene>
    <name evidence="3" type="ordered locus">Tter_0808</name>
</gene>